<keyword evidence="2" id="KW-0663">Pyridoxal phosphate</keyword>
<dbReference type="Pfam" id="PF00291">
    <property type="entry name" value="PALP"/>
    <property type="match status" value="1"/>
</dbReference>
<evidence type="ECO:0000313" key="5">
    <source>
        <dbReference type="Proteomes" id="UP001285352"/>
    </source>
</evidence>
<dbReference type="InterPro" id="IPR001926">
    <property type="entry name" value="TrpB-like_PALP"/>
</dbReference>
<dbReference type="Gene3D" id="3.40.50.1100">
    <property type="match status" value="2"/>
</dbReference>
<sequence>MIRVTSTLSFMKFSRPEARSWRCPPAPTEVRDFHAQLPDHAPTPLTELPSLAAELGIGRLFVKDESSRLGLPAFKALGASWAVHRVLQHRTGPVTLTTATDGNHGRAVARMARLRGQRAHVFVPNTVPAQAIEAIRAENAEVTVVDGTYDDAVARAAEADGILVQDMGWPGYEEIPAWIVEGYGTLCHEIDEQLDSEPDLVVIPVGVGSFAQAVITHYRSRDSRTRLLAVEPDSAACVLESLRAGERKTIPTGDTIMAGLNCGTPSATAWPYLNNGLDAAVSISEAECAQAMHDLHAQNVHSGPCGAAPLAGLRAIRSEFGDLATVVLISTEGRL</sequence>
<evidence type="ECO:0000259" key="3">
    <source>
        <dbReference type="Pfam" id="PF00291"/>
    </source>
</evidence>
<keyword evidence="5" id="KW-1185">Reference proteome</keyword>
<comment type="caution">
    <text evidence="4">The sequence shown here is derived from an EMBL/GenBank/DDBJ whole genome shotgun (WGS) entry which is preliminary data.</text>
</comment>
<dbReference type="SUPFAM" id="SSF53686">
    <property type="entry name" value="Tryptophan synthase beta subunit-like PLP-dependent enzymes"/>
    <property type="match status" value="1"/>
</dbReference>
<protein>
    <submittedName>
        <fullName evidence="4">Pyridoxal-phosphate dependent enzyme</fullName>
    </submittedName>
</protein>
<dbReference type="EMBL" id="JAXAVU010000004">
    <property type="protein sequence ID" value="MDX8142355.1"/>
    <property type="molecule type" value="Genomic_DNA"/>
</dbReference>
<dbReference type="RefSeq" id="WP_319974642.1">
    <property type="nucleotide sequence ID" value="NZ_JAXAVU010000004.1"/>
</dbReference>
<dbReference type="InterPro" id="IPR036052">
    <property type="entry name" value="TrpB-like_PALP_sf"/>
</dbReference>
<reference evidence="4 5" key="1">
    <citation type="submission" date="2023-11" db="EMBL/GenBank/DDBJ databases">
        <title>Lentzea sokolovensis, sp. nov., Lentzea kristufkii, sp. nov., and Lentzea miocenensis, sp. nov., rare actinobacteria from Sokolov Coal Basin, Miocene lacustrine sediment, Czech Republic.</title>
        <authorList>
            <person name="Lara A."/>
            <person name="Kotroba L."/>
            <person name="Nouioui I."/>
            <person name="Neumann-Schaal M."/>
            <person name="Mast Y."/>
            <person name="Chronakova A."/>
        </authorList>
    </citation>
    <scope>NUCLEOTIDE SEQUENCE [LARGE SCALE GENOMIC DNA]</scope>
    <source>
        <strain evidence="4 5">BCCO 10_0061</strain>
    </source>
</reference>
<accession>A0ABU4UUK6</accession>
<dbReference type="PANTHER" id="PTHR42937">
    <property type="match status" value="1"/>
</dbReference>
<name>A0ABU4UUK6_9PSEU</name>
<gene>
    <name evidence="4" type="ORF">SK854_09540</name>
</gene>
<dbReference type="Proteomes" id="UP001285352">
    <property type="component" value="Unassembled WGS sequence"/>
</dbReference>
<evidence type="ECO:0000256" key="1">
    <source>
        <dbReference type="ARBA" id="ARBA00001933"/>
    </source>
</evidence>
<organism evidence="4 5">
    <name type="scientific">Lentzea sokolovensis</name>
    <dbReference type="NCBI Taxonomy" id="3095429"/>
    <lineage>
        <taxon>Bacteria</taxon>
        <taxon>Bacillati</taxon>
        <taxon>Actinomycetota</taxon>
        <taxon>Actinomycetes</taxon>
        <taxon>Pseudonocardiales</taxon>
        <taxon>Pseudonocardiaceae</taxon>
        <taxon>Lentzea</taxon>
    </lineage>
</organism>
<proteinExistence type="predicted"/>
<comment type="cofactor">
    <cofactor evidence="1">
        <name>pyridoxal 5'-phosphate</name>
        <dbReference type="ChEBI" id="CHEBI:597326"/>
    </cofactor>
</comment>
<evidence type="ECO:0000256" key="2">
    <source>
        <dbReference type="ARBA" id="ARBA00022898"/>
    </source>
</evidence>
<feature type="domain" description="Tryptophan synthase beta chain-like PALP" evidence="3">
    <location>
        <begin position="39"/>
        <end position="331"/>
    </location>
</feature>
<dbReference type="PANTHER" id="PTHR42937:SF1">
    <property type="entry name" value="DIAMINOPROPIONATE AMMONIA-LYASE"/>
    <property type="match status" value="1"/>
</dbReference>
<evidence type="ECO:0000313" key="4">
    <source>
        <dbReference type="EMBL" id="MDX8142355.1"/>
    </source>
</evidence>